<feature type="domain" description="T-SNARE coiled-coil homology" evidence="2">
    <location>
        <begin position="433"/>
        <end position="495"/>
    </location>
</feature>
<dbReference type="InterPro" id="IPR000727">
    <property type="entry name" value="T_SNARE_dom"/>
</dbReference>
<sequence>MPKNKDSMRHKLRKGLKKVLVVNAFKRKASTNSISVPETVSDELSTCDALKLEDENVNDDDEHTVHEYLTQREGKGQEPSKRISVYSESSVGFDDSAHDTSLNGAYRFAEEYIALIGDIGDFKGYSHYNIEDKTSEKPIGTPRRSQTALVSSAMDAEEQPVLSRPELKRDGSYGYFTESISTAMDTRHDSAYESWSNQRSSTVEDADGVCSTTAGSALPVPRVGRYKSYGYLSPYEQPDTGYGSYGDRSLSAEEEIEEDIQVTKDELRFTKQATLSSTRNILHHSQKAYQTGSSTLANLSQQSERLQQTEAAFDHAEWQNRKAKFQLKQLERYNGLGGMFYTGHVQNPFAHDPKLGHAKNHDHDDETKQSDFIRARAWKNALHSPSLPSTPVQPHHHFHAHIDPSVHRRSPLPRPHSHHERSMFQFEPASEDEMMEEEIDGNLDDAVKGMGDLKGIAIAMNEEVDGQNDMLRRIEEKADRVDDGVAVTLGRMERIR</sequence>
<dbReference type="GO" id="GO:0031201">
    <property type="term" value="C:SNARE complex"/>
    <property type="evidence" value="ECO:0007669"/>
    <property type="project" value="TreeGrafter"/>
</dbReference>
<protein>
    <recommendedName>
        <fullName evidence="2">t-SNARE coiled-coil homology domain-containing protein</fullName>
    </recommendedName>
</protein>
<dbReference type="GO" id="GO:0019905">
    <property type="term" value="F:syntaxin binding"/>
    <property type="evidence" value="ECO:0007669"/>
    <property type="project" value="TreeGrafter"/>
</dbReference>
<dbReference type="AlphaFoldDB" id="A0A6A5Z4Y0"/>
<dbReference type="EMBL" id="ML977326">
    <property type="protein sequence ID" value="KAF2114156.1"/>
    <property type="molecule type" value="Genomic_DNA"/>
</dbReference>
<dbReference type="GO" id="GO:0006906">
    <property type="term" value="P:vesicle fusion"/>
    <property type="evidence" value="ECO:0007669"/>
    <property type="project" value="TreeGrafter"/>
</dbReference>
<evidence type="ECO:0000259" key="2">
    <source>
        <dbReference type="PROSITE" id="PS50192"/>
    </source>
</evidence>
<reference evidence="3" key="1">
    <citation type="journal article" date="2020" name="Stud. Mycol.">
        <title>101 Dothideomycetes genomes: a test case for predicting lifestyles and emergence of pathogens.</title>
        <authorList>
            <person name="Haridas S."/>
            <person name="Albert R."/>
            <person name="Binder M."/>
            <person name="Bloem J."/>
            <person name="Labutti K."/>
            <person name="Salamov A."/>
            <person name="Andreopoulos B."/>
            <person name="Baker S."/>
            <person name="Barry K."/>
            <person name="Bills G."/>
            <person name="Bluhm B."/>
            <person name="Cannon C."/>
            <person name="Castanera R."/>
            <person name="Culley D."/>
            <person name="Daum C."/>
            <person name="Ezra D."/>
            <person name="Gonzalez J."/>
            <person name="Henrissat B."/>
            <person name="Kuo A."/>
            <person name="Liang C."/>
            <person name="Lipzen A."/>
            <person name="Lutzoni F."/>
            <person name="Magnuson J."/>
            <person name="Mondo S."/>
            <person name="Nolan M."/>
            <person name="Ohm R."/>
            <person name="Pangilinan J."/>
            <person name="Park H.-J."/>
            <person name="Ramirez L."/>
            <person name="Alfaro M."/>
            <person name="Sun H."/>
            <person name="Tritt A."/>
            <person name="Yoshinaga Y."/>
            <person name="Zwiers L.-H."/>
            <person name="Turgeon B."/>
            <person name="Goodwin S."/>
            <person name="Spatafora J."/>
            <person name="Crous P."/>
            <person name="Grigoriev I."/>
        </authorList>
    </citation>
    <scope>NUCLEOTIDE SEQUENCE</scope>
    <source>
        <strain evidence="3">CBS 627.86</strain>
    </source>
</reference>
<dbReference type="PANTHER" id="PTHR19305:SF9">
    <property type="entry name" value="SYNAPTOSOMAL-ASSOCIATED PROTEIN 29"/>
    <property type="match status" value="1"/>
</dbReference>
<dbReference type="GO" id="GO:0005484">
    <property type="term" value="F:SNAP receptor activity"/>
    <property type="evidence" value="ECO:0007669"/>
    <property type="project" value="TreeGrafter"/>
</dbReference>
<proteinExistence type="inferred from homology"/>
<evidence type="ECO:0000313" key="4">
    <source>
        <dbReference type="Proteomes" id="UP000799770"/>
    </source>
</evidence>
<dbReference type="GO" id="GO:0005886">
    <property type="term" value="C:plasma membrane"/>
    <property type="evidence" value="ECO:0007669"/>
    <property type="project" value="TreeGrafter"/>
</dbReference>
<dbReference type="GO" id="GO:0006887">
    <property type="term" value="P:exocytosis"/>
    <property type="evidence" value="ECO:0007669"/>
    <property type="project" value="TreeGrafter"/>
</dbReference>
<organism evidence="3 4">
    <name type="scientific">Lophiotrema nucula</name>
    <dbReference type="NCBI Taxonomy" id="690887"/>
    <lineage>
        <taxon>Eukaryota</taxon>
        <taxon>Fungi</taxon>
        <taxon>Dikarya</taxon>
        <taxon>Ascomycota</taxon>
        <taxon>Pezizomycotina</taxon>
        <taxon>Dothideomycetes</taxon>
        <taxon>Pleosporomycetidae</taxon>
        <taxon>Pleosporales</taxon>
        <taxon>Lophiotremataceae</taxon>
        <taxon>Lophiotrema</taxon>
    </lineage>
</organism>
<dbReference type="SMART" id="SM00397">
    <property type="entry name" value="t_SNARE"/>
    <property type="match status" value="2"/>
</dbReference>
<keyword evidence="4" id="KW-1185">Reference proteome</keyword>
<evidence type="ECO:0000313" key="3">
    <source>
        <dbReference type="EMBL" id="KAF2114156.1"/>
    </source>
</evidence>
<gene>
    <name evidence="3" type="ORF">BDV96DRAFT_647634</name>
</gene>
<comment type="similarity">
    <text evidence="1">Belongs to the SNAP-25 family.</text>
</comment>
<dbReference type="Proteomes" id="UP000799770">
    <property type="component" value="Unassembled WGS sequence"/>
</dbReference>
<dbReference type="PROSITE" id="PS50192">
    <property type="entry name" value="T_SNARE"/>
    <property type="match status" value="1"/>
</dbReference>
<dbReference type="OrthoDB" id="18679at2759"/>
<evidence type="ECO:0000256" key="1">
    <source>
        <dbReference type="ARBA" id="ARBA00009480"/>
    </source>
</evidence>
<dbReference type="SUPFAM" id="SSF58038">
    <property type="entry name" value="SNARE fusion complex"/>
    <property type="match status" value="2"/>
</dbReference>
<dbReference type="Gene3D" id="1.20.5.110">
    <property type="match status" value="2"/>
</dbReference>
<dbReference type="PANTHER" id="PTHR19305">
    <property type="entry name" value="SYNAPTOSOMAL ASSOCIATED PROTEIN"/>
    <property type="match status" value="1"/>
</dbReference>
<name>A0A6A5Z4Y0_9PLEO</name>
<accession>A0A6A5Z4Y0</accession>